<name>A0A0C2DDC3_9BILA</name>
<dbReference type="SUPFAM" id="SSF50630">
    <property type="entry name" value="Acid proteases"/>
    <property type="match status" value="1"/>
</dbReference>
<dbReference type="AlphaFoldDB" id="A0A0C2DDC3"/>
<keyword evidence="4" id="KW-1185">Reference proteome</keyword>
<sequence>MHRVRGRMCREGQCRIEDMNQIQIGVKSAVGFYGNDTIRLGDHGADQLVLSQIKFGQATELSFYFLGTPYDGVLGLAFSALSKDYYVPPFEQAYKRRLVDPMFTLFMERNGRGKYQ</sequence>
<dbReference type="GO" id="GO:0005764">
    <property type="term" value="C:lysosome"/>
    <property type="evidence" value="ECO:0007669"/>
    <property type="project" value="TreeGrafter"/>
</dbReference>
<dbReference type="EMBL" id="KN726550">
    <property type="protein sequence ID" value="KIH67848.1"/>
    <property type="molecule type" value="Genomic_DNA"/>
</dbReference>
<gene>
    <name evidence="3" type="ORF">ANCDUO_01819</name>
</gene>
<dbReference type="InterPro" id="IPR033121">
    <property type="entry name" value="PEPTIDASE_A1"/>
</dbReference>
<protein>
    <recommendedName>
        <fullName evidence="2">Peptidase A1 domain-containing protein</fullName>
    </recommendedName>
</protein>
<dbReference type="InterPro" id="IPR021109">
    <property type="entry name" value="Peptidase_aspartic_dom_sf"/>
</dbReference>
<dbReference type="GO" id="GO:0004190">
    <property type="term" value="F:aspartic-type endopeptidase activity"/>
    <property type="evidence" value="ECO:0007669"/>
    <property type="project" value="InterPro"/>
</dbReference>
<dbReference type="InterPro" id="IPR034164">
    <property type="entry name" value="Pepsin-like_dom"/>
</dbReference>
<dbReference type="GO" id="GO:0006508">
    <property type="term" value="P:proteolysis"/>
    <property type="evidence" value="ECO:0007669"/>
    <property type="project" value="InterPro"/>
</dbReference>
<proteinExistence type="inferred from homology"/>
<dbReference type="Pfam" id="PF00026">
    <property type="entry name" value="Asp"/>
    <property type="match status" value="1"/>
</dbReference>
<organism evidence="3 4">
    <name type="scientific">Ancylostoma duodenale</name>
    <dbReference type="NCBI Taxonomy" id="51022"/>
    <lineage>
        <taxon>Eukaryota</taxon>
        <taxon>Metazoa</taxon>
        <taxon>Ecdysozoa</taxon>
        <taxon>Nematoda</taxon>
        <taxon>Chromadorea</taxon>
        <taxon>Rhabditida</taxon>
        <taxon>Rhabditina</taxon>
        <taxon>Rhabditomorpha</taxon>
        <taxon>Strongyloidea</taxon>
        <taxon>Ancylostomatidae</taxon>
        <taxon>Ancylostomatinae</taxon>
        <taxon>Ancylostoma</taxon>
    </lineage>
</organism>
<dbReference type="Gene3D" id="2.40.70.10">
    <property type="entry name" value="Acid Proteases"/>
    <property type="match status" value="1"/>
</dbReference>
<dbReference type="OrthoDB" id="5914657at2759"/>
<evidence type="ECO:0000313" key="4">
    <source>
        <dbReference type="Proteomes" id="UP000054047"/>
    </source>
</evidence>
<dbReference type="CDD" id="cd05471">
    <property type="entry name" value="pepsin_like"/>
    <property type="match status" value="1"/>
</dbReference>
<dbReference type="PANTHER" id="PTHR47966">
    <property type="entry name" value="BETA-SITE APP-CLEAVING ENZYME, ISOFORM A-RELATED"/>
    <property type="match status" value="1"/>
</dbReference>
<evidence type="ECO:0000259" key="2">
    <source>
        <dbReference type="Pfam" id="PF00026"/>
    </source>
</evidence>
<evidence type="ECO:0000313" key="3">
    <source>
        <dbReference type="EMBL" id="KIH67848.1"/>
    </source>
</evidence>
<comment type="similarity">
    <text evidence="1">Belongs to the peptidase A1 family.</text>
</comment>
<reference evidence="3 4" key="1">
    <citation type="submission" date="2013-12" db="EMBL/GenBank/DDBJ databases">
        <title>Draft genome of the parsitic nematode Ancylostoma duodenale.</title>
        <authorList>
            <person name="Mitreva M."/>
        </authorList>
    </citation>
    <scope>NUCLEOTIDE SEQUENCE [LARGE SCALE GENOMIC DNA]</scope>
    <source>
        <strain evidence="3 4">Zhejiang</strain>
    </source>
</reference>
<accession>A0A0C2DDC3</accession>
<dbReference type="InterPro" id="IPR001461">
    <property type="entry name" value="Aspartic_peptidase_A1"/>
</dbReference>
<dbReference type="PANTHER" id="PTHR47966:SF45">
    <property type="entry name" value="PEPTIDASE A1 DOMAIN-CONTAINING PROTEIN"/>
    <property type="match status" value="1"/>
</dbReference>
<feature type="domain" description="Peptidase A1" evidence="2">
    <location>
        <begin position="21"/>
        <end position="110"/>
    </location>
</feature>
<dbReference type="Proteomes" id="UP000054047">
    <property type="component" value="Unassembled WGS sequence"/>
</dbReference>
<evidence type="ECO:0000256" key="1">
    <source>
        <dbReference type="ARBA" id="ARBA00007447"/>
    </source>
</evidence>